<comment type="similarity">
    <text evidence="2 13">Belongs to the Nth/MutY family.</text>
</comment>
<dbReference type="EMBL" id="JARGEI010000006">
    <property type="protein sequence ID" value="KAJ8729898.1"/>
    <property type="molecule type" value="Genomic_DNA"/>
</dbReference>
<dbReference type="Pfam" id="PF00633">
    <property type="entry name" value="HHH"/>
    <property type="match status" value="1"/>
</dbReference>
<evidence type="ECO:0000256" key="12">
    <source>
        <dbReference type="ARBA" id="ARBA00023295"/>
    </source>
</evidence>
<dbReference type="FunFam" id="1.10.1670.10:FF:000003">
    <property type="entry name" value="Endonuclease III homolog"/>
    <property type="match status" value="1"/>
</dbReference>
<evidence type="ECO:0000256" key="10">
    <source>
        <dbReference type="ARBA" id="ARBA00023204"/>
    </source>
</evidence>
<dbReference type="EC" id="3.2.2.-" evidence="13"/>
<keyword evidence="7" id="KW-0809">Transit peptide</keyword>
<evidence type="ECO:0000256" key="2">
    <source>
        <dbReference type="ARBA" id="ARBA00008343"/>
    </source>
</evidence>
<dbReference type="GO" id="GO:0000703">
    <property type="term" value="F:oxidized pyrimidine nucleobase lesion DNA N-glycosylase activity"/>
    <property type="evidence" value="ECO:0007669"/>
    <property type="project" value="UniProtKB-UniRule"/>
</dbReference>
<keyword evidence="13" id="KW-0496">Mitochondrion</keyword>
<evidence type="ECO:0000256" key="5">
    <source>
        <dbReference type="ARBA" id="ARBA00022763"/>
    </source>
</evidence>
<dbReference type="InterPro" id="IPR003265">
    <property type="entry name" value="HhH-GPD_domain"/>
</dbReference>
<dbReference type="FunFam" id="1.10.340.30:FF:000005">
    <property type="entry name" value="Endonuclease III-like protein 1"/>
    <property type="match status" value="1"/>
</dbReference>
<dbReference type="GO" id="GO:0140078">
    <property type="term" value="F:class I DNA-(apurinic or apyrimidinic site) endonuclease activity"/>
    <property type="evidence" value="ECO:0007669"/>
    <property type="project" value="UniProtKB-EC"/>
</dbReference>
<dbReference type="Proteomes" id="UP001231518">
    <property type="component" value="Chromosome 9"/>
</dbReference>
<evidence type="ECO:0000256" key="13">
    <source>
        <dbReference type="HAMAP-Rule" id="MF_03183"/>
    </source>
</evidence>
<dbReference type="CDD" id="cd00056">
    <property type="entry name" value="ENDO3c"/>
    <property type="match status" value="1"/>
</dbReference>
<evidence type="ECO:0000256" key="14">
    <source>
        <dbReference type="SAM" id="MobiDB-lite"/>
    </source>
</evidence>
<keyword evidence="8" id="KW-0408">Iron</keyword>
<dbReference type="InterPro" id="IPR011257">
    <property type="entry name" value="DNA_glycosylase"/>
</dbReference>
<evidence type="ECO:0000259" key="15">
    <source>
        <dbReference type="SMART" id="SM00478"/>
    </source>
</evidence>
<dbReference type="GO" id="GO:0003677">
    <property type="term" value="F:DNA binding"/>
    <property type="evidence" value="ECO:0007669"/>
    <property type="project" value="UniProtKB-UniRule"/>
</dbReference>
<comment type="cofactor">
    <cofactor evidence="1">
        <name>[4Fe-4S] cluster</name>
        <dbReference type="ChEBI" id="CHEBI:49883"/>
    </cofactor>
</comment>
<dbReference type="Gene3D" id="1.10.340.30">
    <property type="entry name" value="Hypothetical protein, domain 2"/>
    <property type="match status" value="1"/>
</dbReference>
<dbReference type="Gene3D" id="1.10.1670.10">
    <property type="entry name" value="Helix-hairpin-Helix base-excision DNA repair enzymes (C-terminal)"/>
    <property type="match status" value="1"/>
</dbReference>
<dbReference type="SMART" id="SM00525">
    <property type="entry name" value="FES"/>
    <property type="match status" value="1"/>
</dbReference>
<evidence type="ECO:0000256" key="8">
    <source>
        <dbReference type="ARBA" id="ARBA00023004"/>
    </source>
</evidence>
<evidence type="ECO:0000256" key="6">
    <source>
        <dbReference type="ARBA" id="ARBA00022801"/>
    </source>
</evidence>
<feature type="region of interest" description="Disordered" evidence="14">
    <location>
        <begin position="1"/>
        <end position="60"/>
    </location>
</feature>
<feature type="compositionally biased region" description="Basic residues" evidence="14">
    <location>
        <begin position="616"/>
        <end position="628"/>
    </location>
</feature>
<keyword evidence="5 13" id="KW-0227">DNA damage</keyword>
<keyword evidence="11 13" id="KW-0456">Lyase</keyword>
<dbReference type="PANTHER" id="PTHR43286:SF1">
    <property type="entry name" value="ENDONUCLEASE III-LIKE PROTEIN 1"/>
    <property type="match status" value="1"/>
</dbReference>
<dbReference type="GO" id="GO:0006289">
    <property type="term" value="P:nucleotide-excision repair"/>
    <property type="evidence" value="ECO:0007669"/>
    <property type="project" value="TreeGrafter"/>
</dbReference>
<reference evidence="16" key="1">
    <citation type="submission" date="2023-03" db="EMBL/GenBank/DDBJ databases">
        <title>Chromosome-level genomes of two armyworms, Mythimna separata and Mythimna loreyi, provide insights into the biosynthesis and reception of sex pheromones.</title>
        <authorList>
            <person name="Zhao H."/>
        </authorList>
    </citation>
    <scope>NUCLEOTIDE SEQUENCE</scope>
    <source>
        <strain evidence="16">BeijingLab</strain>
        <tissue evidence="16">Pupa</tissue>
    </source>
</reference>
<evidence type="ECO:0000313" key="16">
    <source>
        <dbReference type="EMBL" id="KAJ8729898.1"/>
    </source>
</evidence>
<feature type="domain" description="HhH-GPD" evidence="15">
    <location>
        <begin position="139"/>
        <end position="289"/>
    </location>
</feature>
<organism evidence="16 17">
    <name type="scientific">Mythimna separata</name>
    <name type="common">Oriental armyworm</name>
    <name type="synonym">Pseudaletia separata</name>
    <dbReference type="NCBI Taxonomy" id="271217"/>
    <lineage>
        <taxon>Eukaryota</taxon>
        <taxon>Metazoa</taxon>
        <taxon>Ecdysozoa</taxon>
        <taxon>Arthropoda</taxon>
        <taxon>Hexapoda</taxon>
        <taxon>Insecta</taxon>
        <taxon>Pterygota</taxon>
        <taxon>Neoptera</taxon>
        <taxon>Endopterygota</taxon>
        <taxon>Lepidoptera</taxon>
        <taxon>Glossata</taxon>
        <taxon>Ditrysia</taxon>
        <taxon>Noctuoidea</taxon>
        <taxon>Noctuidae</taxon>
        <taxon>Noctuinae</taxon>
        <taxon>Hadenini</taxon>
        <taxon>Mythimna</taxon>
    </lineage>
</organism>
<dbReference type="Pfam" id="PF00730">
    <property type="entry name" value="HhH-GPD"/>
    <property type="match status" value="1"/>
</dbReference>
<dbReference type="HAMAP" id="MF_03183">
    <property type="entry name" value="Endonuclease_III_Nth"/>
    <property type="match status" value="1"/>
</dbReference>
<dbReference type="GO" id="GO:0005634">
    <property type="term" value="C:nucleus"/>
    <property type="evidence" value="ECO:0007669"/>
    <property type="project" value="UniProtKB-SubCell"/>
</dbReference>
<dbReference type="InterPro" id="IPR023170">
    <property type="entry name" value="HhH_base_excis_C"/>
</dbReference>
<feature type="region of interest" description="Disordered" evidence="14">
    <location>
        <begin position="309"/>
        <end position="641"/>
    </location>
</feature>
<evidence type="ECO:0000256" key="4">
    <source>
        <dbReference type="ARBA" id="ARBA00022723"/>
    </source>
</evidence>
<gene>
    <name evidence="13" type="primary">NTH1</name>
    <name evidence="16" type="ORF">PYW07_016936</name>
</gene>
<sequence>MPRGKTKVTANAAGPAKKSGKNTSKSNENKDELNFANIEFKLEPPEPSEEQPSPSKLDLSQFKFEKKQHIKIEFEKDSPEKEDKKGLWEPANWKEFLVNLRNMRSNNDAPVDTMGCHLSGDLKAAPEVYRYQCLISLMLSSQTKDQVTFAAMERLRARGLTVDNVLSMSDDELGKLIYPVGFWKTKVKYIKKTTQTLKDQYNGDIPDSVDKLCKLTGVGPKMAHICMLVAWDKVTGIGVDTHVHRISNRIGWHKKPTSTPEDTRKSLQTWLPFELWSEVNHLLVGFGQTICLPVGPLCHECLNRDICPSSSLGRKSPKKTPVKTEVKSEKYDDESDVKPPKSRKVTPRKELNDENINSETKVGKLAVKKETVEKKSPRKRKVTPKKGTEINAEDDMDDFEMKPDQLTVKAAPKKKVTPNKKTEAAKGSSQGNLDAKPAPKIRVTPNKKKADEMNSQENLNDVEMKTDELLAKAAPKKKVTPNKKTELEVVNDQDDFEMKIENQSVKPASRKRVTPSKKTKAEEITSQDDLEVKPAPKKKVTPNKKAKAEQSSQDGTIDDENDSQPNIKNKRVIKKKSVPENSDENQEFKEPTGNTKSRVKANVLLSTDGNNTTKDKPKKSPVTRKSARNKVLNEVETASDN</sequence>
<dbReference type="GO" id="GO:0005739">
    <property type="term" value="C:mitochondrion"/>
    <property type="evidence" value="ECO:0007669"/>
    <property type="project" value="UniProtKB-SubCell"/>
</dbReference>
<dbReference type="GO" id="GO:0006285">
    <property type="term" value="P:base-excision repair, AP site formation"/>
    <property type="evidence" value="ECO:0007669"/>
    <property type="project" value="UniProtKB-UniRule"/>
</dbReference>
<dbReference type="GO" id="GO:0046872">
    <property type="term" value="F:metal ion binding"/>
    <property type="evidence" value="ECO:0007669"/>
    <property type="project" value="UniProtKB-KW"/>
</dbReference>
<feature type="compositionally biased region" description="Basic residues" evidence="14">
    <location>
        <begin position="535"/>
        <end position="545"/>
    </location>
</feature>
<evidence type="ECO:0000256" key="7">
    <source>
        <dbReference type="ARBA" id="ARBA00022946"/>
    </source>
</evidence>
<dbReference type="EC" id="4.2.99.18" evidence="13"/>
<keyword evidence="17" id="KW-1185">Reference proteome</keyword>
<dbReference type="PANTHER" id="PTHR43286">
    <property type="entry name" value="ENDONUCLEASE III-LIKE PROTEIN 1"/>
    <property type="match status" value="1"/>
</dbReference>
<name>A0AAD7YVQ9_MYTSE</name>
<keyword evidence="3" id="KW-0004">4Fe-4S</keyword>
<keyword evidence="10 13" id="KW-0234">DNA repair</keyword>
<evidence type="ECO:0000256" key="11">
    <source>
        <dbReference type="ARBA" id="ARBA00023239"/>
    </source>
</evidence>
<keyword evidence="4" id="KW-0479">Metal-binding</keyword>
<protein>
    <recommendedName>
        <fullName evidence="13">Endonuclease III homolog</fullName>
        <ecNumber evidence="13">3.2.2.-</ecNumber>
        <ecNumber evidence="13">4.2.99.18</ecNumber>
    </recommendedName>
    <alternativeName>
        <fullName evidence="13">Bifunctional DNA N-glycosylase/DNA-(apurinic or apyrimidinic site) lyase</fullName>
        <shortName evidence="13">DNA glycosylase/AP lyase</shortName>
    </alternativeName>
</protein>
<proteinExistence type="inferred from homology"/>
<keyword evidence="9" id="KW-0411">Iron-sulfur</keyword>
<comment type="subcellular location">
    <subcellularLocation>
        <location evidence="13">Nucleus</location>
    </subcellularLocation>
    <subcellularLocation>
        <location evidence="13">Mitochondrion</location>
    </subcellularLocation>
</comment>
<keyword evidence="6 13" id="KW-0378">Hydrolase</keyword>
<comment type="function">
    <text evidence="13">Bifunctional DNA N-glycosylase with associated apurinic/apyrimidinic (AP) lyase function that catalyzes the first step in base excision repair (BER), the primary repair pathway for the repair of oxidative DNA damage. The DNA N-glycosylase activity releases the damaged DNA base from DNA by cleaving the N-glycosidic bond, leaving an AP site. The AP lyase activity cleaves the phosphodiester bond 3' to the AP site by a beta-elimination. Primarily recognizes and repairs oxidative base damage of pyrimidines.</text>
</comment>
<evidence type="ECO:0000256" key="1">
    <source>
        <dbReference type="ARBA" id="ARBA00001966"/>
    </source>
</evidence>
<evidence type="ECO:0000256" key="9">
    <source>
        <dbReference type="ARBA" id="ARBA00023014"/>
    </source>
</evidence>
<comment type="caution">
    <text evidence="13">Lacks conserved residue(s) required for the propagation of feature annotation.</text>
</comment>
<comment type="caution">
    <text evidence="16">The sequence shown here is derived from an EMBL/GenBank/DDBJ whole genome shotgun (WGS) entry which is preliminary data.</text>
</comment>
<dbReference type="GO" id="GO:0051539">
    <property type="term" value="F:4 iron, 4 sulfur cluster binding"/>
    <property type="evidence" value="ECO:0007669"/>
    <property type="project" value="UniProtKB-KW"/>
</dbReference>
<feature type="compositionally biased region" description="Basic residues" evidence="14">
    <location>
        <begin position="508"/>
        <end position="518"/>
    </location>
</feature>
<keyword evidence="12 13" id="KW-0326">Glycosidase</keyword>
<keyword evidence="13" id="KW-0539">Nucleus</keyword>
<dbReference type="InterPro" id="IPR003651">
    <property type="entry name" value="Endonuclease3_FeS-loop_motif"/>
</dbReference>
<evidence type="ECO:0000313" key="17">
    <source>
        <dbReference type="Proteomes" id="UP001231518"/>
    </source>
</evidence>
<dbReference type="SMART" id="SM00478">
    <property type="entry name" value="ENDO3c"/>
    <property type="match status" value="1"/>
</dbReference>
<evidence type="ECO:0000256" key="3">
    <source>
        <dbReference type="ARBA" id="ARBA00022485"/>
    </source>
</evidence>
<dbReference type="InterPro" id="IPR030841">
    <property type="entry name" value="NTH1"/>
</dbReference>
<dbReference type="AlphaFoldDB" id="A0AAD7YVQ9"/>
<accession>A0AAD7YVQ9</accession>
<comment type="catalytic activity">
    <reaction evidence="13">
        <text>2'-deoxyribonucleotide-(2'-deoxyribose 5'-phosphate)-2'-deoxyribonucleotide-DNA = a 3'-end 2'-deoxyribonucleotide-(2,3-dehydro-2,3-deoxyribose 5'-phosphate)-DNA + a 5'-end 5'-phospho-2'-deoxyribonucleoside-DNA + H(+)</text>
        <dbReference type="Rhea" id="RHEA:66592"/>
        <dbReference type="Rhea" id="RHEA-COMP:13180"/>
        <dbReference type="Rhea" id="RHEA-COMP:16897"/>
        <dbReference type="Rhea" id="RHEA-COMP:17067"/>
        <dbReference type="ChEBI" id="CHEBI:15378"/>
        <dbReference type="ChEBI" id="CHEBI:136412"/>
        <dbReference type="ChEBI" id="CHEBI:157695"/>
        <dbReference type="ChEBI" id="CHEBI:167181"/>
        <dbReference type="EC" id="4.2.99.18"/>
    </reaction>
</comment>
<dbReference type="InterPro" id="IPR000445">
    <property type="entry name" value="HhH_motif"/>
</dbReference>
<dbReference type="SUPFAM" id="SSF48150">
    <property type="entry name" value="DNA-glycosylase"/>
    <property type="match status" value="1"/>
</dbReference>